<dbReference type="AlphaFoldDB" id="A0AAN9YWJ3"/>
<gene>
    <name evidence="2" type="ORF">SLS62_001040</name>
</gene>
<comment type="caution">
    <text evidence="2">The sequence shown here is derived from an EMBL/GenBank/DDBJ whole genome shotgun (WGS) entry which is preliminary data.</text>
</comment>
<name>A0AAN9YWJ3_9PEZI</name>
<evidence type="ECO:0000313" key="2">
    <source>
        <dbReference type="EMBL" id="KAK7757024.1"/>
    </source>
</evidence>
<dbReference type="Proteomes" id="UP001320420">
    <property type="component" value="Unassembled WGS sequence"/>
</dbReference>
<accession>A0AAN9YWJ3</accession>
<keyword evidence="1" id="KW-0732">Signal</keyword>
<evidence type="ECO:0000313" key="3">
    <source>
        <dbReference type="Proteomes" id="UP001320420"/>
    </source>
</evidence>
<protein>
    <submittedName>
        <fullName evidence="2">Uncharacterized protein</fullName>
    </submittedName>
</protein>
<dbReference type="PANTHER" id="PTHR35605:SF1">
    <property type="entry name" value="ECP2 EFFECTOR PROTEIN DOMAIN-CONTAINING PROTEIN-RELATED"/>
    <property type="match status" value="1"/>
</dbReference>
<organism evidence="2 3">
    <name type="scientific">Diatrype stigma</name>
    <dbReference type="NCBI Taxonomy" id="117547"/>
    <lineage>
        <taxon>Eukaryota</taxon>
        <taxon>Fungi</taxon>
        <taxon>Dikarya</taxon>
        <taxon>Ascomycota</taxon>
        <taxon>Pezizomycotina</taxon>
        <taxon>Sordariomycetes</taxon>
        <taxon>Xylariomycetidae</taxon>
        <taxon>Xylariales</taxon>
        <taxon>Diatrypaceae</taxon>
        <taxon>Diatrype</taxon>
    </lineage>
</organism>
<dbReference type="PANTHER" id="PTHR35605">
    <property type="entry name" value="ECP2 EFFECTOR PROTEIN DOMAIN-CONTAINING PROTEIN-RELATED"/>
    <property type="match status" value="1"/>
</dbReference>
<reference evidence="2 3" key="1">
    <citation type="submission" date="2024-02" db="EMBL/GenBank/DDBJ databases">
        <title>De novo assembly and annotation of 12 fungi associated with fruit tree decline syndrome in Ontario, Canada.</title>
        <authorList>
            <person name="Sulman M."/>
            <person name="Ellouze W."/>
            <person name="Ilyukhin E."/>
        </authorList>
    </citation>
    <scope>NUCLEOTIDE SEQUENCE [LARGE SCALE GENOMIC DNA]</scope>
    <source>
        <strain evidence="2 3">M11/M66-122</strain>
    </source>
</reference>
<proteinExistence type="predicted"/>
<feature type="signal peptide" evidence="1">
    <location>
        <begin position="1"/>
        <end position="18"/>
    </location>
</feature>
<feature type="chain" id="PRO_5042864009" evidence="1">
    <location>
        <begin position="19"/>
        <end position="144"/>
    </location>
</feature>
<dbReference type="EMBL" id="JAKJXP020000004">
    <property type="protein sequence ID" value="KAK7757024.1"/>
    <property type="molecule type" value="Genomic_DNA"/>
</dbReference>
<keyword evidence="3" id="KW-1185">Reference proteome</keyword>
<evidence type="ECO:0000256" key="1">
    <source>
        <dbReference type="SAM" id="SignalP"/>
    </source>
</evidence>
<sequence length="144" mass="15411">MQFTLITAAFSLAASVTALGPRLNETLSARGADGLITCGATTNCRQSREREAMVEGQHYLHHLGDVCGMPANKCERVSCSNDAAIWLCSDDGQEHHGIACGELADYVDHIYDQCQTNGQLASQTAYGMQVNSGGWRVEVGKGDC</sequence>